<evidence type="ECO:0000313" key="2">
    <source>
        <dbReference type="EMBL" id="MUN42171.1"/>
    </source>
</evidence>
<dbReference type="AlphaFoldDB" id="A0A7K1LCM2"/>
<organism evidence="2 3">
    <name type="scientific">Actinomadura litoris</name>
    <dbReference type="NCBI Taxonomy" id="2678616"/>
    <lineage>
        <taxon>Bacteria</taxon>
        <taxon>Bacillati</taxon>
        <taxon>Actinomycetota</taxon>
        <taxon>Actinomycetes</taxon>
        <taxon>Streptosporangiales</taxon>
        <taxon>Thermomonosporaceae</taxon>
        <taxon>Actinomadura</taxon>
    </lineage>
</organism>
<protein>
    <submittedName>
        <fullName evidence="2">DUF899 domain-containing protein</fullName>
    </submittedName>
</protein>
<keyword evidence="3" id="KW-1185">Reference proteome</keyword>
<comment type="caution">
    <text evidence="2">The sequence shown here is derived from an EMBL/GenBank/DDBJ whole genome shotgun (WGS) entry which is preliminary data.</text>
</comment>
<name>A0A7K1LCM2_9ACTN</name>
<dbReference type="EMBL" id="WOFH01000019">
    <property type="protein sequence ID" value="MUN42171.1"/>
    <property type="molecule type" value="Genomic_DNA"/>
</dbReference>
<evidence type="ECO:0000313" key="3">
    <source>
        <dbReference type="Proteomes" id="UP000432015"/>
    </source>
</evidence>
<feature type="region of interest" description="Disordered" evidence="1">
    <location>
        <begin position="226"/>
        <end position="255"/>
    </location>
</feature>
<dbReference type="RefSeq" id="WP_156221655.1">
    <property type="nucleotide sequence ID" value="NZ_WOFH01000019.1"/>
</dbReference>
<dbReference type="InterPro" id="IPR010296">
    <property type="entry name" value="DUF899_thioredox"/>
</dbReference>
<sequence>MTLPDVVSREEWTAARKALLAKEKELTRARDALNTERRRMPMVRVEEDYAFEGPDGRASLLDLFEGRSQLIVGHVMWDPSWERACRSCSSGLAEISVGHLRHLHDRDTTYAAVSRAPQAKIGPFRAGMGWVFPWYSSFGSRFNHDFHVTIDGSVAPEEYNYRPIGEFERAGTSFGDERPLEMPGTSCFLRDGDTVYHTYSMYARGAEQVGGSYYFLDLTALGRQEPWERPEGRGSGGVAAGGRLPYPDEYDDEYS</sequence>
<reference evidence="2 3" key="1">
    <citation type="submission" date="2019-11" db="EMBL/GenBank/DDBJ databases">
        <authorList>
            <person name="Cao P."/>
        </authorList>
    </citation>
    <scope>NUCLEOTIDE SEQUENCE [LARGE SCALE GENOMIC DNA]</scope>
    <source>
        <strain evidence="2 3">NEAU-AAG5</strain>
    </source>
</reference>
<proteinExistence type="predicted"/>
<gene>
    <name evidence="2" type="ORF">GNZ18_37145</name>
</gene>
<evidence type="ECO:0000256" key="1">
    <source>
        <dbReference type="SAM" id="MobiDB-lite"/>
    </source>
</evidence>
<accession>A0A7K1LCM2</accession>
<dbReference type="Proteomes" id="UP000432015">
    <property type="component" value="Unassembled WGS sequence"/>
</dbReference>
<dbReference type="Pfam" id="PF05988">
    <property type="entry name" value="DUF899"/>
    <property type="match status" value="1"/>
</dbReference>